<feature type="coiled-coil region" evidence="2">
    <location>
        <begin position="358"/>
        <end position="404"/>
    </location>
</feature>
<feature type="coiled-coil region" evidence="2">
    <location>
        <begin position="232"/>
        <end position="308"/>
    </location>
</feature>
<keyword evidence="1 2" id="KW-0175">Coiled coil</keyword>
<protein>
    <recommendedName>
        <fullName evidence="6">Coiled-coil domain-containing protein 39</fullName>
    </recommendedName>
</protein>
<gene>
    <name evidence="4" type="ORF">R1sor_016782</name>
</gene>
<proteinExistence type="predicted"/>
<evidence type="ECO:0000313" key="5">
    <source>
        <dbReference type="Proteomes" id="UP001633002"/>
    </source>
</evidence>
<keyword evidence="5" id="KW-1185">Reference proteome</keyword>
<dbReference type="PANTHER" id="PTHR18962">
    <property type="entry name" value="COILED-COIL DOMAIN-CONTAINING PROTEIN 39"/>
    <property type="match status" value="1"/>
</dbReference>
<evidence type="ECO:0008006" key="6">
    <source>
        <dbReference type="Google" id="ProtNLM"/>
    </source>
</evidence>
<reference evidence="4 5" key="1">
    <citation type="submission" date="2024-09" db="EMBL/GenBank/DDBJ databases">
        <title>Chromosome-scale assembly of Riccia sorocarpa.</title>
        <authorList>
            <person name="Paukszto L."/>
        </authorList>
    </citation>
    <scope>NUCLEOTIDE SEQUENCE [LARGE SCALE GENOMIC DNA]</scope>
    <source>
        <strain evidence="4">LP-2024</strain>
        <tissue evidence="4">Aerial parts of the thallus</tissue>
    </source>
</reference>
<dbReference type="AlphaFoldDB" id="A0ABD3HGF8"/>
<feature type="coiled-coil region" evidence="2">
    <location>
        <begin position="456"/>
        <end position="570"/>
    </location>
</feature>
<evidence type="ECO:0000256" key="1">
    <source>
        <dbReference type="ARBA" id="ARBA00023054"/>
    </source>
</evidence>
<comment type="caution">
    <text evidence="4">The sequence shown here is derived from an EMBL/GenBank/DDBJ whole genome shotgun (WGS) entry which is preliminary data.</text>
</comment>
<accession>A0ABD3HGF8</accession>
<dbReference type="PANTHER" id="PTHR18962:SF0">
    <property type="entry name" value="COILED-COIL DOMAIN-CONTAINING PROTEIN 39"/>
    <property type="match status" value="1"/>
</dbReference>
<feature type="coiled-coil region" evidence="2">
    <location>
        <begin position="162"/>
        <end position="196"/>
    </location>
</feature>
<evidence type="ECO:0000313" key="4">
    <source>
        <dbReference type="EMBL" id="KAL3690473.1"/>
    </source>
</evidence>
<organism evidence="4 5">
    <name type="scientific">Riccia sorocarpa</name>
    <dbReference type="NCBI Taxonomy" id="122646"/>
    <lineage>
        <taxon>Eukaryota</taxon>
        <taxon>Viridiplantae</taxon>
        <taxon>Streptophyta</taxon>
        <taxon>Embryophyta</taxon>
        <taxon>Marchantiophyta</taxon>
        <taxon>Marchantiopsida</taxon>
        <taxon>Marchantiidae</taxon>
        <taxon>Marchantiales</taxon>
        <taxon>Ricciaceae</taxon>
        <taxon>Riccia</taxon>
    </lineage>
</organism>
<dbReference type="EMBL" id="JBJQOH010000004">
    <property type="protein sequence ID" value="KAL3690473.1"/>
    <property type="molecule type" value="Genomic_DNA"/>
</dbReference>
<name>A0ABD3HGF8_9MARC</name>
<evidence type="ECO:0000256" key="2">
    <source>
        <dbReference type="SAM" id="Coils"/>
    </source>
</evidence>
<dbReference type="InterPro" id="IPR033290">
    <property type="entry name" value="CCDC39"/>
</dbReference>
<feature type="coiled-coil region" evidence="2">
    <location>
        <begin position="594"/>
        <end position="635"/>
    </location>
</feature>
<feature type="compositionally biased region" description="Low complexity" evidence="3">
    <location>
        <begin position="723"/>
        <end position="745"/>
    </location>
</feature>
<feature type="region of interest" description="Disordered" evidence="3">
    <location>
        <begin position="723"/>
        <end position="751"/>
    </location>
</feature>
<dbReference type="Proteomes" id="UP001633002">
    <property type="component" value="Unassembled WGS sequence"/>
</dbReference>
<evidence type="ECO:0000256" key="3">
    <source>
        <dbReference type="SAM" id="MobiDB-lite"/>
    </source>
</evidence>
<dbReference type="Pfam" id="PF24161">
    <property type="entry name" value="CCDC39"/>
    <property type="match status" value="1"/>
</dbReference>
<sequence length="773" mass="90301">MSKMGKEAEEIANRLRQHRTSVFQANEKMDQFRLLMHWNKEELEQWSQAAKQKDEDNAAMEKYTKSDDYRIYELQQEEVKAATELSNLQQALDAEVTETRSYQIQLDRTAILFRELHQQRQKVIRMWETTVEAIHARDESIHHVAEQFAENKLRIQKKKHHLDAMQKALLKELDTNKDLERMIRDAEQEVVKARGISQKEIESSKGMEEQNELVKVNHLRSQAELAVQIAMKAQAEEDLEVKKKKVIEAKERHERALKKVEEENDHLDTVEKRAQELGRLLTREENEVKAAKRRVIELQDKHFKATEELHSLRRAEKETLHEITGGKSQIRHLSYNITRLEQNMTRQEEVLYTLDFQIQSLERKVARASGERSDLEEQETSKIIKGLEKELDDKKDEEALVDSQAAQRDKEEKMLDHDLLQMEVNRLSDILNMKADGVFTMESIKQKLIMCMEEHKREINGRREKTKAQLKIIQDELHNLMVQRKRLILQIDKLQKKYQTLISRVKMEDGTMRSANYYVIKAAQERQLLEAEVPKLEDEVNKVRADVKLLEKATDEIKESNNALRCSLNTPRSLELAQEQKYLKQLYLQAKERTRFKQREEAALLEELEEAERRLENAEKERNTVEETIRDLLKKVEVGTKEADEQAVKHRRARTQLQKLARDIKEKHEVEEFRRIEKEMQLVEVRETVKEVLYKLKAMAIESPEIAEVIEGKVMEAGLKLPSGLSSARSSKSSSSSSGSASSRSSLKDTSWTATRRPLAGSILNIDLDLDNI</sequence>